<feature type="region of interest" description="Disordered" evidence="1">
    <location>
        <begin position="474"/>
        <end position="513"/>
    </location>
</feature>
<dbReference type="RefSeq" id="XP_070864289.1">
    <property type="nucleotide sequence ID" value="XM_071013398.1"/>
</dbReference>
<name>A0ABR4D7L0_9PEZI</name>
<dbReference type="Proteomes" id="UP001600064">
    <property type="component" value="Unassembled WGS sequence"/>
</dbReference>
<evidence type="ECO:0000256" key="1">
    <source>
        <dbReference type="SAM" id="MobiDB-lite"/>
    </source>
</evidence>
<comment type="caution">
    <text evidence="3">The sequence shown here is derived from an EMBL/GenBank/DDBJ whole genome shotgun (WGS) entry which is preliminary data.</text>
</comment>
<evidence type="ECO:0000313" key="4">
    <source>
        <dbReference type="Proteomes" id="UP001600064"/>
    </source>
</evidence>
<feature type="region of interest" description="Disordered" evidence="1">
    <location>
        <begin position="273"/>
        <end position="325"/>
    </location>
</feature>
<dbReference type="EMBL" id="JAZGUE010000006">
    <property type="protein sequence ID" value="KAL2265562.1"/>
    <property type="molecule type" value="Genomic_DNA"/>
</dbReference>
<feature type="compositionally biased region" description="Basic and acidic residues" evidence="1">
    <location>
        <begin position="71"/>
        <end position="87"/>
    </location>
</feature>
<evidence type="ECO:0000259" key="2">
    <source>
        <dbReference type="Pfam" id="PF22980"/>
    </source>
</evidence>
<feature type="compositionally biased region" description="Polar residues" evidence="1">
    <location>
        <begin position="312"/>
        <end position="325"/>
    </location>
</feature>
<gene>
    <name evidence="3" type="ORF">VTJ83DRAFT_6662</name>
</gene>
<dbReference type="InterPro" id="IPR054505">
    <property type="entry name" value="Myb_DNA-bind_8"/>
</dbReference>
<feature type="compositionally biased region" description="Low complexity" evidence="1">
    <location>
        <begin position="290"/>
        <end position="300"/>
    </location>
</feature>
<dbReference type="GeneID" id="98128042"/>
<reference evidence="3 4" key="1">
    <citation type="journal article" date="2024" name="Commun. Biol.">
        <title>Comparative genomic analysis of thermophilic fungi reveals convergent evolutionary adaptations and gene losses.</title>
        <authorList>
            <person name="Steindorff A.S."/>
            <person name="Aguilar-Pontes M.V."/>
            <person name="Robinson A.J."/>
            <person name="Andreopoulos B."/>
            <person name="LaButti K."/>
            <person name="Kuo A."/>
            <person name="Mondo S."/>
            <person name="Riley R."/>
            <person name="Otillar R."/>
            <person name="Haridas S."/>
            <person name="Lipzen A."/>
            <person name="Grimwood J."/>
            <person name="Schmutz J."/>
            <person name="Clum A."/>
            <person name="Reid I.D."/>
            <person name="Moisan M.C."/>
            <person name="Butler G."/>
            <person name="Nguyen T.T.M."/>
            <person name="Dewar K."/>
            <person name="Conant G."/>
            <person name="Drula E."/>
            <person name="Henrissat B."/>
            <person name="Hansel C."/>
            <person name="Singer S."/>
            <person name="Hutchinson M.I."/>
            <person name="de Vries R.P."/>
            <person name="Natvig D.O."/>
            <person name="Powell A.J."/>
            <person name="Tsang A."/>
            <person name="Grigoriev I.V."/>
        </authorList>
    </citation>
    <scope>NUCLEOTIDE SEQUENCE [LARGE SCALE GENOMIC DNA]</scope>
    <source>
        <strain evidence="3 4">ATCC 22073</strain>
    </source>
</reference>
<accession>A0ABR4D7L0</accession>
<proteinExistence type="predicted"/>
<protein>
    <recommendedName>
        <fullName evidence="2">Myb-like DNA-binding domain-containing protein</fullName>
    </recommendedName>
</protein>
<sequence length="513" mass="55393">MAGNNDYVMSRFLFAILEQKCLKDIDWNKVARNPILAQPITNGHAARMRFSRFKSSVLGLEPQRRRVSKKKKDEPIKKPKKEDEERASGSGIGNIKLEPKSEATALATTKSEQATISPVPSHPLQPPAPMGIPDLVKTEAENAARHSEARFVRQPSVLCITSPSIKKETLPKHAAVSAISASAGPSTTPTPASVSEPSQTMAATTDSLAAVAPTFSTSQTPLLDNTNYHPMPLRLPTPCSDGDGMSAFLRHTPPPSAVGDLFHGQNSYPHTHAYQQHQSQHHHAMVGAGSPPLSSPASSPYDLSQCMDFEPSSATNHGSSVSPWQSQQAPFHASYYAAGGNSGSQTYQNSQNAAAAPLFPVPVQLAGGYPGYSSNSHFCDHTNLHQHHHHQHLQQRYHHVILSHPLVQHRGCTEEDAPGEPDALGLSLPFIGDNNNNSNGTNSQIATIIPPQADHGMGRIGHNLGRIKFHDPFQTQAERQSQCQTPSQQHGESRARSQTPGHGISQSQGQDHS</sequence>
<evidence type="ECO:0000313" key="3">
    <source>
        <dbReference type="EMBL" id="KAL2265562.1"/>
    </source>
</evidence>
<organism evidence="3 4">
    <name type="scientific">Remersonia thermophila</name>
    <dbReference type="NCBI Taxonomy" id="72144"/>
    <lineage>
        <taxon>Eukaryota</taxon>
        <taxon>Fungi</taxon>
        <taxon>Dikarya</taxon>
        <taxon>Ascomycota</taxon>
        <taxon>Pezizomycotina</taxon>
        <taxon>Sordariomycetes</taxon>
        <taxon>Sordariomycetidae</taxon>
        <taxon>Sordariales</taxon>
        <taxon>Sordariales incertae sedis</taxon>
        <taxon>Remersonia</taxon>
    </lineage>
</organism>
<feature type="region of interest" description="Disordered" evidence="1">
    <location>
        <begin position="61"/>
        <end position="95"/>
    </location>
</feature>
<keyword evidence="4" id="KW-1185">Reference proteome</keyword>
<feature type="domain" description="Myb-like DNA-binding" evidence="2">
    <location>
        <begin position="11"/>
        <end position="55"/>
    </location>
</feature>
<dbReference type="Pfam" id="PF22980">
    <property type="entry name" value="Myb_DNA-bind_8"/>
    <property type="match status" value="1"/>
</dbReference>